<dbReference type="Proteomes" id="UP001630127">
    <property type="component" value="Unassembled WGS sequence"/>
</dbReference>
<reference evidence="2 3" key="1">
    <citation type="submission" date="2024-11" db="EMBL/GenBank/DDBJ databases">
        <title>A near-complete genome assembly of Cinchona calisaya.</title>
        <authorList>
            <person name="Lian D.C."/>
            <person name="Zhao X.W."/>
            <person name="Wei L."/>
        </authorList>
    </citation>
    <scope>NUCLEOTIDE SEQUENCE [LARGE SCALE GENOMIC DNA]</scope>
    <source>
        <tissue evidence="2">Nenye</tissue>
    </source>
</reference>
<gene>
    <name evidence="2" type="ORF">ACH5RR_008433</name>
</gene>
<feature type="region of interest" description="Disordered" evidence="1">
    <location>
        <begin position="24"/>
        <end position="86"/>
    </location>
</feature>
<protein>
    <submittedName>
        <fullName evidence="2">Uncharacterized protein</fullName>
    </submittedName>
</protein>
<proteinExistence type="predicted"/>
<dbReference type="AlphaFoldDB" id="A0ABD3ABD5"/>
<accession>A0ABD3ABD5</accession>
<evidence type="ECO:0000313" key="2">
    <source>
        <dbReference type="EMBL" id="KAL3529111.1"/>
    </source>
</evidence>
<dbReference type="EMBL" id="JBJUIK010000004">
    <property type="protein sequence ID" value="KAL3529111.1"/>
    <property type="molecule type" value="Genomic_DNA"/>
</dbReference>
<organism evidence="2 3">
    <name type="scientific">Cinchona calisaya</name>
    <dbReference type="NCBI Taxonomy" id="153742"/>
    <lineage>
        <taxon>Eukaryota</taxon>
        <taxon>Viridiplantae</taxon>
        <taxon>Streptophyta</taxon>
        <taxon>Embryophyta</taxon>
        <taxon>Tracheophyta</taxon>
        <taxon>Spermatophyta</taxon>
        <taxon>Magnoliopsida</taxon>
        <taxon>eudicotyledons</taxon>
        <taxon>Gunneridae</taxon>
        <taxon>Pentapetalae</taxon>
        <taxon>asterids</taxon>
        <taxon>lamiids</taxon>
        <taxon>Gentianales</taxon>
        <taxon>Rubiaceae</taxon>
        <taxon>Cinchonoideae</taxon>
        <taxon>Cinchoneae</taxon>
        <taxon>Cinchona</taxon>
    </lineage>
</organism>
<sequence length="172" mass="18935">MVGTSGISNQDKQLIPMYSHAKTQAKLDLESQLNPSSSLVAELDSSKEKKVPSTSQLNREDVQILSKKPSDQDSTLPTQSVDDRNPSQDVVKITLHGNAQPIQVVSKTTFHKEILSMPPSNNISIGISNDHHKNEQLRLSPHEDGYLLVDEDAQSTVPQEQAQTVAFLHAFV</sequence>
<name>A0ABD3ABD5_9GENT</name>
<keyword evidence="3" id="KW-1185">Reference proteome</keyword>
<evidence type="ECO:0000313" key="3">
    <source>
        <dbReference type="Proteomes" id="UP001630127"/>
    </source>
</evidence>
<evidence type="ECO:0000256" key="1">
    <source>
        <dbReference type="SAM" id="MobiDB-lite"/>
    </source>
</evidence>
<comment type="caution">
    <text evidence="2">The sequence shown here is derived from an EMBL/GenBank/DDBJ whole genome shotgun (WGS) entry which is preliminary data.</text>
</comment>